<dbReference type="GO" id="GO:0008270">
    <property type="term" value="F:zinc ion binding"/>
    <property type="evidence" value="ECO:0007669"/>
    <property type="project" value="InterPro"/>
</dbReference>
<proteinExistence type="predicted"/>
<dbReference type="PROSITE" id="PS00463">
    <property type="entry name" value="ZN2_CY6_FUNGAL_1"/>
    <property type="match status" value="1"/>
</dbReference>
<organism evidence="3 4">
    <name type="scientific">Xylona heveae (strain CBS 132557 / TC161)</name>
    <dbReference type="NCBI Taxonomy" id="1328760"/>
    <lineage>
        <taxon>Eukaryota</taxon>
        <taxon>Fungi</taxon>
        <taxon>Dikarya</taxon>
        <taxon>Ascomycota</taxon>
        <taxon>Pezizomycotina</taxon>
        <taxon>Xylonomycetes</taxon>
        <taxon>Xylonales</taxon>
        <taxon>Xylonaceae</taxon>
        <taxon>Xylona</taxon>
    </lineage>
</organism>
<dbReference type="InterPro" id="IPR036864">
    <property type="entry name" value="Zn2-C6_fun-type_DNA-bd_sf"/>
</dbReference>
<dbReference type="GeneID" id="28896224"/>
<dbReference type="Pfam" id="PF00172">
    <property type="entry name" value="Zn_clus"/>
    <property type="match status" value="1"/>
</dbReference>
<dbReference type="Gene3D" id="4.10.240.10">
    <property type="entry name" value="Zn(2)-C6 fungal-type DNA-binding domain"/>
    <property type="match status" value="1"/>
</dbReference>
<dbReference type="PANTHER" id="PTHR47784">
    <property type="entry name" value="STEROL UPTAKE CONTROL PROTEIN 2"/>
    <property type="match status" value="1"/>
</dbReference>
<gene>
    <name evidence="3" type="ORF">L228DRAFT_238866</name>
</gene>
<evidence type="ECO:0000259" key="2">
    <source>
        <dbReference type="PROSITE" id="PS50048"/>
    </source>
</evidence>
<keyword evidence="1" id="KW-0539">Nucleus</keyword>
<evidence type="ECO:0000313" key="4">
    <source>
        <dbReference type="Proteomes" id="UP000076632"/>
    </source>
</evidence>
<dbReference type="EMBL" id="KV407458">
    <property type="protein sequence ID" value="KZF22976.1"/>
    <property type="molecule type" value="Genomic_DNA"/>
</dbReference>
<dbReference type="OrthoDB" id="4937900at2759"/>
<dbReference type="AlphaFoldDB" id="A0A165H4L5"/>
<dbReference type="OMA" id="DENNGHQ"/>
<dbReference type="InterPro" id="IPR001138">
    <property type="entry name" value="Zn2Cys6_DnaBD"/>
</dbReference>
<evidence type="ECO:0000313" key="3">
    <source>
        <dbReference type="EMBL" id="KZF22976.1"/>
    </source>
</evidence>
<dbReference type="SMART" id="SM00066">
    <property type="entry name" value="GAL4"/>
    <property type="match status" value="1"/>
</dbReference>
<dbReference type="SUPFAM" id="SSF57701">
    <property type="entry name" value="Zn2/Cys6 DNA-binding domain"/>
    <property type="match status" value="1"/>
</dbReference>
<dbReference type="InParanoid" id="A0A165H4L5"/>
<dbReference type="PANTHER" id="PTHR47784:SF5">
    <property type="entry name" value="STEROL UPTAKE CONTROL PROTEIN 2"/>
    <property type="match status" value="1"/>
</dbReference>
<dbReference type="InterPro" id="IPR053157">
    <property type="entry name" value="Sterol_Uptake_Regulator"/>
</dbReference>
<reference evidence="3 4" key="1">
    <citation type="journal article" date="2016" name="Fungal Biol.">
        <title>The genome of Xylona heveae provides a window into fungal endophytism.</title>
        <authorList>
            <person name="Gazis R."/>
            <person name="Kuo A."/>
            <person name="Riley R."/>
            <person name="LaButti K."/>
            <person name="Lipzen A."/>
            <person name="Lin J."/>
            <person name="Amirebrahimi M."/>
            <person name="Hesse C.N."/>
            <person name="Spatafora J.W."/>
            <person name="Henrissat B."/>
            <person name="Hainaut M."/>
            <person name="Grigoriev I.V."/>
            <person name="Hibbett D.S."/>
        </authorList>
    </citation>
    <scope>NUCLEOTIDE SEQUENCE [LARGE SCALE GENOMIC DNA]</scope>
    <source>
        <strain evidence="3 4">TC161</strain>
    </source>
</reference>
<feature type="domain" description="Zn(2)-C6 fungal-type" evidence="2">
    <location>
        <begin position="16"/>
        <end position="46"/>
    </location>
</feature>
<dbReference type="GO" id="GO:0001228">
    <property type="term" value="F:DNA-binding transcription activator activity, RNA polymerase II-specific"/>
    <property type="evidence" value="ECO:0007669"/>
    <property type="project" value="TreeGrafter"/>
</dbReference>
<sequence length="428" mass="48564">MTERRQRQAHRKSRRGCARCKSGHRKCDEVHPVCGACRRLGIPCSFEWSMSPVSGGAAATALRPSSADARLDENNGHQASLALDDLRLLHHWLRGEGSMFEDHAGETSRRERDRQLELALAHPYLMHAILSIAALELFHRGEPQTSHPPHCYYTLAAWHNVQALSHARPNMARSNCDSHSEPLFIFSALTSLYAFAEPPLRRSLSSFRSEICNGNGNGNGNGNDCLRDLLSAFYVARGIPVVIEANKAGLERVDQPNQGETWSDETPEVLPTLDADFPQLQLVLDLVETHFCCTAAAAENNNNNDDDNDDDDNDRYAHYKPALRDAATRLFAIISLLLRRPENHSSAWLIQAWPMHVDPCLLELWEAKHPVAMVILAYYAVLVQLRANLWFFQRWPPLILDYVGQNLVEEEWQTYLDWPRKMIFNRTE</sequence>
<dbReference type="STRING" id="1328760.A0A165H4L5"/>
<name>A0A165H4L5_XYLHT</name>
<dbReference type="PROSITE" id="PS50048">
    <property type="entry name" value="ZN2_CY6_FUNGAL_2"/>
    <property type="match status" value="1"/>
</dbReference>
<dbReference type="RefSeq" id="XP_018188531.1">
    <property type="nucleotide sequence ID" value="XM_018331087.1"/>
</dbReference>
<accession>A0A165H4L5</accession>
<dbReference type="CDD" id="cd00067">
    <property type="entry name" value="GAL4"/>
    <property type="match status" value="1"/>
</dbReference>
<keyword evidence="4" id="KW-1185">Reference proteome</keyword>
<protein>
    <recommendedName>
        <fullName evidence="2">Zn(2)-C6 fungal-type domain-containing protein</fullName>
    </recommendedName>
</protein>
<dbReference type="Proteomes" id="UP000076632">
    <property type="component" value="Unassembled WGS sequence"/>
</dbReference>
<evidence type="ECO:0000256" key="1">
    <source>
        <dbReference type="ARBA" id="ARBA00023242"/>
    </source>
</evidence>